<gene>
    <name evidence="1" type="ORF">O9H85_33115</name>
</gene>
<dbReference type="RefSeq" id="WP_269885643.1">
    <property type="nucleotide sequence ID" value="NZ_JAQAGZ010000032.1"/>
</dbReference>
<evidence type="ECO:0000313" key="2">
    <source>
        <dbReference type="Proteomes" id="UP001527882"/>
    </source>
</evidence>
<protein>
    <submittedName>
        <fullName evidence="1">Uncharacterized protein</fullName>
    </submittedName>
</protein>
<name>A0ABT4QJQ4_9BACL</name>
<organism evidence="1 2">
    <name type="scientific">Paenibacillus gyeongsangnamensis</name>
    <dbReference type="NCBI Taxonomy" id="3388067"/>
    <lineage>
        <taxon>Bacteria</taxon>
        <taxon>Bacillati</taxon>
        <taxon>Bacillota</taxon>
        <taxon>Bacilli</taxon>
        <taxon>Bacillales</taxon>
        <taxon>Paenibacillaceae</taxon>
        <taxon>Paenibacillus</taxon>
    </lineage>
</organism>
<evidence type="ECO:0000313" key="1">
    <source>
        <dbReference type="EMBL" id="MCZ8517108.1"/>
    </source>
</evidence>
<dbReference type="Proteomes" id="UP001527882">
    <property type="component" value="Unassembled WGS sequence"/>
</dbReference>
<sequence>MSASSGSAAVRTVIQPEARAQVKPTVFRILPAISLYDRMLAQWSEETQGRS</sequence>
<comment type="caution">
    <text evidence="1">The sequence shown here is derived from an EMBL/GenBank/DDBJ whole genome shotgun (WGS) entry which is preliminary data.</text>
</comment>
<proteinExistence type="predicted"/>
<dbReference type="EMBL" id="JAQAGZ010000032">
    <property type="protein sequence ID" value="MCZ8517108.1"/>
    <property type="molecule type" value="Genomic_DNA"/>
</dbReference>
<reference evidence="1 2" key="1">
    <citation type="submission" date="2022-12" db="EMBL/GenBank/DDBJ databases">
        <title>Draft genome sequence of Paenibacillus sp. dW9.</title>
        <authorList>
            <person name="Choi E.-W."/>
            <person name="Kim D.-U."/>
        </authorList>
    </citation>
    <scope>NUCLEOTIDE SEQUENCE [LARGE SCALE GENOMIC DNA]</scope>
    <source>
        <strain evidence="2">dW9</strain>
    </source>
</reference>
<accession>A0ABT4QJQ4</accession>
<keyword evidence="2" id="KW-1185">Reference proteome</keyword>